<feature type="transmembrane region" description="Helical" evidence="8">
    <location>
        <begin position="106"/>
        <end position="127"/>
    </location>
</feature>
<feature type="transmembrane region" description="Helical" evidence="8">
    <location>
        <begin position="139"/>
        <end position="157"/>
    </location>
</feature>
<dbReference type="Pfam" id="PF07690">
    <property type="entry name" value="MFS_1"/>
    <property type="match status" value="1"/>
</dbReference>
<evidence type="ECO:0000256" key="2">
    <source>
        <dbReference type="ARBA" id="ARBA00007520"/>
    </source>
</evidence>
<comment type="subcellular location">
    <subcellularLocation>
        <location evidence="1">Cell membrane</location>
        <topology evidence="1">Multi-pass membrane protein</topology>
    </subcellularLocation>
</comment>
<feature type="domain" description="Major facilitator superfamily (MFS) profile" evidence="9">
    <location>
        <begin position="1"/>
        <end position="294"/>
    </location>
</feature>
<protein>
    <recommendedName>
        <fullName evidence="7">Quinolone resistance protein NorB</fullName>
    </recommendedName>
</protein>
<feature type="non-terminal residue" evidence="10">
    <location>
        <position position="1"/>
    </location>
</feature>
<dbReference type="InterPro" id="IPR011701">
    <property type="entry name" value="MFS"/>
</dbReference>
<feature type="transmembrane region" description="Helical" evidence="8">
    <location>
        <begin position="235"/>
        <end position="258"/>
    </location>
</feature>
<evidence type="ECO:0000256" key="7">
    <source>
        <dbReference type="ARBA" id="ARBA00040594"/>
    </source>
</evidence>
<feature type="transmembrane region" description="Helical" evidence="8">
    <location>
        <begin position="6"/>
        <end position="24"/>
    </location>
</feature>
<evidence type="ECO:0000256" key="5">
    <source>
        <dbReference type="ARBA" id="ARBA00022989"/>
    </source>
</evidence>
<proteinExistence type="inferred from homology"/>
<evidence type="ECO:0000313" key="10">
    <source>
        <dbReference type="EMBL" id="MCE3363703.1"/>
    </source>
</evidence>
<evidence type="ECO:0000256" key="3">
    <source>
        <dbReference type="ARBA" id="ARBA00022448"/>
    </source>
</evidence>
<feature type="transmembrane region" description="Helical" evidence="8">
    <location>
        <begin position="264"/>
        <end position="290"/>
    </location>
</feature>
<sequence length="297" mass="31721">GWRWIFIISIVISLIALFLIKGTPETKAKDVSINKFDIKGLVVLVVMLLSLNVLITKGAELGITSMLFIFLLIISIGTFILFVVLEMRVDNPLIDFKLFKNKAYTGATASNFLLNGVAGTLIVANTFVQRGLGYSSLQAGSLSITYLVMVLIMIRVGEKLLQSLGCKKPMLIGTGVLIIGECLISLTFLPEIVYVICCIIGYLFFGLGLGIYATPSTDTAIANAPLEKVGVAAGIYKMASALGGAFGVALSGAVYAIVSNITNIYTGAMIALWLNAGMGILSFIIIMFLVPKQNVST</sequence>
<accession>A0AAW4YBJ5</accession>
<name>A0AAW4YBJ5_STAAU</name>
<evidence type="ECO:0000256" key="1">
    <source>
        <dbReference type="ARBA" id="ARBA00004651"/>
    </source>
</evidence>
<keyword evidence="5 8" id="KW-1133">Transmembrane helix</keyword>
<dbReference type="PROSITE" id="PS50850">
    <property type="entry name" value="MFS"/>
    <property type="match status" value="1"/>
</dbReference>
<dbReference type="InterPro" id="IPR020846">
    <property type="entry name" value="MFS_dom"/>
</dbReference>
<evidence type="ECO:0000313" key="11">
    <source>
        <dbReference type="Proteomes" id="UP001200271"/>
    </source>
</evidence>
<dbReference type="EMBL" id="JAIUEN010000269">
    <property type="protein sequence ID" value="MCE3363703.1"/>
    <property type="molecule type" value="Genomic_DNA"/>
</dbReference>
<reference evidence="10" key="1">
    <citation type="journal article" date="2021" name="Front Med (Lausanne)">
        <title>The Prevalence and Determinants of Fusidic Acid Resistance Among Methicillin-Resistant Staphylococcus aureus Clinical Isolates in China.</title>
        <authorList>
            <person name="Zhao H."/>
            <person name="Wang X."/>
            <person name="Wang B."/>
            <person name="Xu Y."/>
            <person name="Rao L."/>
            <person name="Wan B."/>
            <person name="Guo Y."/>
            <person name="Wu X."/>
            <person name="Yu J."/>
            <person name="Chen L."/>
            <person name="Li M."/>
            <person name="Yu F."/>
        </authorList>
    </citation>
    <scope>NUCLEOTIDE SEQUENCE</scope>
    <source>
        <strain evidence="10">NC-4</strain>
    </source>
</reference>
<dbReference type="FunFam" id="1.20.1250.20:FF:000252">
    <property type="entry name" value="Quinolone resistance protein NorB"/>
    <property type="match status" value="1"/>
</dbReference>
<evidence type="ECO:0000256" key="4">
    <source>
        <dbReference type="ARBA" id="ARBA00022692"/>
    </source>
</evidence>
<dbReference type="SUPFAM" id="SSF103473">
    <property type="entry name" value="MFS general substrate transporter"/>
    <property type="match status" value="1"/>
</dbReference>
<dbReference type="PANTHER" id="PTHR42718:SF9">
    <property type="entry name" value="MAJOR FACILITATOR SUPERFAMILY MULTIDRUG TRANSPORTER MFSC"/>
    <property type="match status" value="1"/>
</dbReference>
<comment type="similarity">
    <text evidence="2">Belongs to the major facilitator superfamily. TCR/Tet family.</text>
</comment>
<feature type="transmembrane region" description="Helical" evidence="8">
    <location>
        <begin position="169"/>
        <end position="186"/>
    </location>
</feature>
<dbReference type="GO" id="GO:0022857">
    <property type="term" value="F:transmembrane transporter activity"/>
    <property type="evidence" value="ECO:0007669"/>
    <property type="project" value="InterPro"/>
</dbReference>
<keyword evidence="4 8" id="KW-0812">Transmembrane</keyword>
<evidence type="ECO:0000256" key="6">
    <source>
        <dbReference type="ARBA" id="ARBA00023136"/>
    </source>
</evidence>
<evidence type="ECO:0000256" key="8">
    <source>
        <dbReference type="SAM" id="Phobius"/>
    </source>
</evidence>
<feature type="transmembrane region" description="Helical" evidence="8">
    <location>
        <begin position="36"/>
        <end position="55"/>
    </location>
</feature>
<feature type="transmembrane region" description="Helical" evidence="8">
    <location>
        <begin position="61"/>
        <end position="85"/>
    </location>
</feature>
<dbReference type="InterPro" id="IPR036259">
    <property type="entry name" value="MFS_trans_sf"/>
</dbReference>
<gene>
    <name evidence="10" type="ORF">LB359_15700</name>
</gene>
<dbReference type="Gene3D" id="1.20.1250.20">
    <property type="entry name" value="MFS general substrate transporter like domains"/>
    <property type="match status" value="1"/>
</dbReference>
<dbReference type="Proteomes" id="UP001200271">
    <property type="component" value="Unassembled WGS sequence"/>
</dbReference>
<feature type="transmembrane region" description="Helical" evidence="8">
    <location>
        <begin position="192"/>
        <end position="214"/>
    </location>
</feature>
<dbReference type="AlphaFoldDB" id="A0AAW4YBJ5"/>
<dbReference type="PANTHER" id="PTHR42718">
    <property type="entry name" value="MAJOR FACILITATOR SUPERFAMILY MULTIDRUG TRANSPORTER MFSC"/>
    <property type="match status" value="1"/>
</dbReference>
<keyword evidence="3" id="KW-0813">Transport</keyword>
<keyword evidence="6 8" id="KW-0472">Membrane</keyword>
<reference evidence="10" key="2">
    <citation type="submission" date="2023-08" db="EMBL/GenBank/DDBJ databases">
        <authorList>
            <person name="Zhao H."/>
            <person name="Wang X."/>
        </authorList>
    </citation>
    <scope>NUCLEOTIDE SEQUENCE</scope>
    <source>
        <strain evidence="10">NC-4</strain>
    </source>
</reference>
<dbReference type="GO" id="GO:0005886">
    <property type="term" value="C:plasma membrane"/>
    <property type="evidence" value="ECO:0007669"/>
    <property type="project" value="UniProtKB-SubCell"/>
</dbReference>
<evidence type="ECO:0000259" key="9">
    <source>
        <dbReference type="PROSITE" id="PS50850"/>
    </source>
</evidence>
<comment type="caution">
    <text evidence="10">The sequence shown here is derived from an EMBL/GenBank/DDBJ whole genome shotgun (WGS) entry which is preliminary data.</text>
</comment>
<organism evidence="10 11">
    <name type="scientific">Staphylococcus aureus</name>
    <dbReference type="NCBI Taxonomy" id="1280"/>
    <lineage>
        <taxon>Bacteria</taxon>
        <taxon>Bacillati</taxon>
        <taxon>Bacillota</taxon>
        <taxon>Bacilli</taxon>
        <taxon>Bacillales</taxon>
        <taxon>Staphylococcaceae</taxon>
        <taxon>Staphylococcus</taxon>
    </lineage>
</organism>